<dbReference type="Proteomes" id="UP000308197">
    <property type="component" value="Unassembled WGS sequence"/>
</dbReference>
<gene>
    <name evidence="2" type="ORF">K466DRAFT_602176</name>
</gene>
<accession>A0A5C3PEE7</accession>
<evidence type="ECO:0000256" key="1">
    <source>
        <dbReference type="SAM" id="SignalP"/>
    </source>
</evidence>
<feature type="chain" id="PRO_5022989602" description="Secreted protein" evidence="1">
    <location>
        <begin position="25"/>
        <end position="100"/>
    </location>
</feature>
<keyword evidence="3" id="KW-1185">Reference proteome</keyword>
<organism evidence="2 3">
    <name type="scientific">Polyporus arcularius HHB13444</name>
    <dbReference type="NCBI Taxonomy" id="1314778"/>
    <lineage>
        <taxon>Eukaryota</taxon>
        <taxon>Fungi</taxon>
        <taxon>Dikarya</taxon>
        <taxon>Basidiomycota</taxon>
        <taxon>Agaricomycotina</taxon>
        <taxon>Agaricomycetes</taxon>
        <taxon>Polyporales</taxon>
        <taxon>Polyporaceae</taxon>
        <taxon>Polyporus</taxon>
    </lineage>
</organism>
<protein>
    <recommendedName>
        <fullName evidence="4">Secreted protein</fullName>
    </recommendedName>
</protein>
<name>A0A5C3PEE7_9APHY</name>
<evidence type="ECO:0000313" key="3">
    <source>
        <dbReference type="Proteomes" id="UP000308197"/>
    </source>
</evidence>
<dbReference type="InParanoid" id="A0A5C3PEE7"/>
<dbReference type="AlphaFoldDB" id="A0A5C3PEE7"/>
<sequence>MDRLLPLPLSLTVASVAVLSPAQSLVLDSSVDPLHAHQSSSCLHAVDALILAYFGLDQPVSPPVAEAQQLYFIPPHPDYSSESCTSAERAEPEVTRIRDV</sequence>
<evidence type="ECO:0008006" key="4">
    <source>
        <dbReference type="Google" id="ProtNLM"/>
    </source>
</evidence>
<evidence type="ECO:0000313" key="2">
    <source>
        <dbReference type="EMBL" id="TFK84233.1"/>
    </source>
</evidence>
<feature type="signal peptide" evidence="1">
    <location>
        <begin position="1"/>
        <end position="24"/>
    </location>
</feature>
<reference evidence="2 3" key="1">
    <citation type="journal article" date="2019" name="Nat. Ecol. Evol.">
        <title>Megaphylogeny resolves global patterns of mushroom evolution.</title>
        <authorList>
            <person name="Varga T."/>
            <person name="Krizsan K."/>
            <person name="Foldi C."/>
            <person name="Dima B."/>
            <person name="Sanchez-Garcia M."/>
            <person name="Sanchez-Ramirez S."/>
            <person name="Szollosi G.J."/>
            <person name="Szarkandi J.G."/>
            <person name="Papp V."/>
            <person name="Albert L."/>
            <person name="Andreopoulos W."/>
            <person name="Angelini C."/>
            <person name="Antonin V."/>
            <person name="Barry K.W."/>
            <person name="Bougher N.L."/>
            <person name="Buchanan P."/>
            <person name="Buyck B."/>
            <person name="Bense V."/>
            <person name="Catcheside P."/>
            <person name="Chovatia M."/>
            <person name="Cooper J."/>
            <person name="Damon W."/>
            <person name="Desjardin D."/>
            <person name="Finy P."/>
            <person name="Geml J."/>
            <person name="Haridas S."/>
            <person name="Hughes K."/>
            <person name="Justo A."/>
            <person name="Karasinski D."/>
            <person name="Kautmanova I."/>
            <person name="Kiss B."/>
            <person name="Kocsube S."/>
            <person name="Kotiranta H."/>
            <person name="LaButti K.M."/>
            <person name="Lechner B.E."/>
            <person name="Liimatainen K."/>
            <person name="Lipzen A."/>
            <person name="Lukacs Z."/>
            <person name="Mihaltcheva S."/>
            <person name="Morgado L.N."/>
            <person name="Niskanen T."/>
            <person name="Noordeloos M.E."/>
            <person name="Ohm R.A."/>
            <person name="Ortiz-Santana B."/>
            <person name="Ovrebo C."/>
            <person name="Racz N."/>
            <person name="Riley R."/>
            <person name="Savchenko A."/>
            <person name="Shiryaev A."/>
            <person name="Soop K."/>
            <person name="Spirin V."/>
            <person name="Szebenyi C."/>
            <person name="Tomsovsky M."/>
            <person name="Tulloss R.E."/>
            <person name="Uehling J."/>
            <person name="Grigoriev I.V."/>
            <person name="Vagvolgyi C."/>
            <person name="Papp T."/>
            <person name="Martin F.M."/>
            <person name="Miettinen O."/>
            <person name="Hibbett D.S."/>
            <person name="Nagy L.G."/>
        </authorList>
    </citation>
    <scope>NUCLEOTIDE SEQUENCE [LARGE SCALE GENOMIC DNA]</scope>
    <source>
        <strain evidence="2 3">HHB13444</strain>
    </source>
</reference>
<proteinExistence type="predicted"/>
<dbReference type="EMBL" id="ML211331">
    <property type="protein sequence ID" value="TFK84233.1"/>
    <property type="molecule type" value="Genomic_DNA"/>
</dbReference>
<keyword evidence="1" id="KW-0732">Signal</keyword>